<proteinExistence type="predicted"/>
<dbReference type="AlphaFoldDB" id="A0A2J0T0P3"/>
<dbReference type="EMBL" id="RAUE01000024">
    <property type="protein sequence ID" value="MBA0312178.1"/>
    <property type="molecule type" value="Genomic_DNA"/>
</dbReference>
<sequence>MRLRTALAITGSLLMAGCSLSEPPPRSGSPGAAVSQVKDVQACQNAFSLPKGWQVQAAGEQRWLLKGTGERPLQVTLQCVTELLHGPDDPVLTPVLGALEPARMSVQWASWGAAESGFSMAALQRRIVPGTEVQEIAELPRADRSNPNAPHGLLMLRWDEEDPSNIQQREAFIATLTQSLEAPGAAKNTTGTAP</sequence>
<dbReference type="Proteomes" id="UP000822271">
    <property type="component" value="Unassembled WGS sequence"/>
</dbReference>
<protein>
    <submittedName>
        <fullName evidence="1">Uncharacterized protein</fullName>
    </submittedName>
</protein>
<evidence type="ECO:0000313" key="2">
    <source>
        <dbReference type="Proteomes" id="UP000822271"/>
    </source>
</evidence>
<comment type="caution">
    <text evidence="1">The sequence shown here is derived from an EMBL/GenBank/DDBJ whole genome shotgun (WGS) entry which is preliminary data.</text>
</comment>
<reference evidence="1" key="2">
    <citation type="journal article" date="2020" name="Front. Microbiol.">
        <title>Genetic Variants of the DSF Quorum Sensing System in Stenotrophomonas maltophilia Influence Virulence and Resistance Phenotypes Among Genotypically Diverse Clinical Isolates.</title>
        <authorList>
            <person name="Yero D."/>
            <person name="Huedo P."/>
            <person name="Conchillo-Sole O."/>
            <person name="Martinez-Servat S."/>
            <person name="Mamat U."/>
            <person name="Coves X."/>
            <person name="Llanas F."/>
            <person name="Roca I."/>
            <person name="Vila J."/>
            <person name="Schaible U.E."/>
            <person name="Daura X."/>
            <person name="Gibert I."/>
        </authorList>
    </citation>
    <scope>NUCLEOTIDE SEQUENCE</scope>
    <source>
        <strain evidence="1">OG156</strain>
    </source>
</reference>
<gene>
    <name evidence="1" type="ORF">D7Y33_14370</name>
</gene>
<name>A0A2J0T0P3_STEMA</name>
<dbReference type="OrthoDB" id="6041971at2"/>
<organism evidence="1 2">
    <name type="scientific">Stenotrophomonas maltophilia</name>
    <name type="common">Pseudomonas maltophilia</name>
    <name type="synonym">Xanthomonas maltophilia</name>
    <dbReference type="NCBI Taxonomy" id="40324"/>
    <lineage>
        <taxon>Bacteria</taxon>
        <taxon>Pseudomonadati</taxon>
        <taxon>Pseudomonadota</taxon>
        <taxon>Gammaproteobacteria</taxon>
        <taxon>Lysobacterales</taxon>
        <taxon>Lysobacteraceae</taxon>
        <taxon>Stenotrophomonas</taxon>
        <taxon>Stenotrophomonas maltophilia group</taxon>
    </lineage>
</organism>
<accession>A0A2J0T0P3</accession>
<dbReference type="PROSITE" id="PS51257">
    <property type="entry name" value="PROKAR_LIPOPROTEIN"/>
    <property type="match status" value="1"/>
</dbReference>
<reference evidence="1" key="1">
    <citation type="submission" date="2018-09" db="EMBL/GenBank/DDBJ databases">
        <authorList>
            <person name="Groschel M."/>
            <person name="Kohl T."/>
            <person name="Conchillo-Sole O."/>
            <person name="Mamat U."/>
            <person name="Yero D."/>
            <person name="Niemann S."/>
            <person name="Daura X."/>
            <person name="Gibert I."/>
        </authorList>
    </citation>
    <scope>NUCLEOTIDE SEQUENCE</scope>
    <source>
        <strain evidence="1">OG156</strain>
    </source>
</reference>
<evidence type="ECO:0000313" key="1">
    <source>
        <dbReference type="EMBL" id="MBA0312178.1"/>
    </source>
</evidence>